<keyword evidence="8" id="KW-0902">Two-component regulatory system</keyword>
<feature type="region of interest" description="Disordered" evidence="9">
    <location>
        <begin position="107"/>
        <end position="190"/>
    </location>
</feature>
<organism evidence="12 13">
    <name type="scientific">Frankia casuarinae (strain DSM 45818 / CECT 9043 / HFP020203 / CcI3)</name>
    <dbReference type="NCBI Taxonomy" id="106370"/>
    <lineage>
        <taxon>Bacteria</taxon>
        <taxon>Bacillati</taxon>
        <taxon>Actinomycetota</taxon>
        <taxon>Actinomycetes</taxon>
        <taxon>Frankiales</taxon>
        <taxon>Frankiaceae</taxon>
        <taxon>Frankia</taxon>
    </lineage>
</organism>
<accession>Q2J4I5</accession>
<protein>
    <recommendedName>
        <fullName evidence="2">histidine kinase</fullName>
        <ecNumber evidence="2">2.7.13.3</ecNumber>
    </recommendedName>
</protein>
<feature type="compositionally biased region" description="Low complexity" evidence="9">
    <location>
        <begin position="109"/>
        <end position="125"/>
    </location>
</feature>
<feature type="compositionally biased region" description="Pro residues" evidence="9">
    <location>
        <begin position="126"/>
        <end position="147"/>
    </location>
</feature>
<sequence length="190" mass="19316">MREEVGMSAGDPARVPPAPVLTFADVTLDEAAAGAAVLTLTGTAAWLLLGRGLRPLRDITRTAAAIAGGDLARRVPPGRPRTETGQLAAALNTMLGQIQAAFEDRRRPAAAAVAGPAAASEWRSSPPSPPPTTAPPPSTAPPAPAPPSASSSPPAQGRNWPRSGPSTSSDRAGPFRPVTPRSPPPRVARS</sequence>
<dbReference type="Pfam" id="PF00672">
    <property type="entry name" value="HAMP"/>
    <property type="match status" value="1"/>
</dbReference>
<keyword evidence="3" id="KW-0597">Phosphoprotein</keyword>
<reference evidence="12 13" key="1">
    <citation type="journal article" date="2007" name="Genome Res.">
        <title>Genome characteristics of facultatively symbiotic Frankia sp. strains reflect host range and host plant biogeography.</title>
        <authorList>
            <person name="Normand P."/>
            <person name="Lapierre P."/>
            <person name="Tisa L.S."/>
            <person name="Gogarten J.P."/>
            <person name="Alloisio N."/>
            <person name="Bagnarol E."/>
            <person name="Bassi C.A."/>
            <person name="Berry A.M."/>
            <person name="Bickhart D.M."/>
            <person name="Choisne N."/>
            <person name="Couloux A."/>
            <person name="Cournoyer B."/>
            <person name="Cruveiller S."/>
            <person name="Daubin V."/>
            <person name="Demange N."/>
            <person name="Francino M.P."/>
            <person name="Goltsman E."/>
            <person name="Huang Y."/>
            <person name="Kopp O.R."/>
            <person name="Labarre L."/>
            <person name="Lapidus A."/>
            <person name="Lavire C."/>
            <person name="Marechal J."/>
            <person name="Martinez M."/>
            <person name="Mastronunzio J.E."/>
            <person name="Mullin B.C."/>
            <person name="Niemann J."/>
            <person name="Pujic P."/>
            <person name="Rawnsley T."/>
            <person name="Rouy Z."/>
            <person name="Schenowitz C."/>
            <person name="Sellstedt A."/>
            <person name="Tavares F."/>
            <person name="Tomkins J.P."/>
            <person name="Vallenet D."/>
            <person name="Valverde C."/>
            <person name="Wall L.G."/>
            <person name="Wang Y."/>
            <person name="Medigue C."/>
            <person name="Benson D.R."/>
        </authorList>
    </citation>
    <scope>NUCLEOTIDE SEQUENCE [LARGE SCALE GENOMIC DNA]</scope>
    <source>
        <strain evidence="13">DSM 45818 / CECT 9043 / CcI3</strain>
    </source>
</reference>
<dbReference type="CDD" id="cd06225">
    <property type="entry name" value="HAMP"/>
    <property type="match status" value="1"/>
</dbReference>
<dbReference type="STRING" id="106370.Francci3_4461"/>
<dbReference type="EC" id="2.7.13.3" evidence="2"/>
<evidence type="ECO:0000256" key="2">
    <source>
        <dbReference type="ARBA" id="ARBA00012438"/>
    </source>
</evidence>
<proteinExistence type="predicted"/>
<evidence type="ECO:0000313" key="12">
    <source>
        <dbReference type="EMBL" id="ABD13807.1"/>
    </source>
</evidence>
<dbReference type="PANTHER" id="PTHR45436">
    <property type="entry name" value="SENSOR HISTIDINE KINASE YKOH"/>
    <property type="match status" value="1"/>
</dbReference>
<keyword evidence="6" id="KW-0418">Kinase</keyword>
<dbReference type="SUPFAM" id="SSF158472">
    <property type="entry name" value="HAMP domain-like"/>
    <property type="match status" value="1"/>
</dbReference>
<gene>
    <name evidence="12" type="ordered locus">Francci3_4461</name>
</gene>
<keyword evidence="7 10" id="KW-1133">Transmembrane helix</keyword>
<dbReference type="GO" id="GO:0004673">
    <property type="term" value="F:protein histidine kinase activity"/>
    <property type="evidence" value="ECO:0007669"/>
    <property type="project" value="UniProtKB-EC"/>
</dbReference>
<evidence type="ECO:0000313" key="13">
    <source>
        <dbReference type="Proteomes" id="UP000001937"/>
    </source>
</evidence>
<evidence type="ECO:0000256" key="6">
    <source>
        <dbReference type="ARBA" id="ARBA00022777"/>
    </source>
</evidence>
<feature type="domain" description="HAMP" evidence="11">
    <location>
        <begin position="50"/>
        <end position="103"/>
    </location>
</feature>
<evidence type="ECO:0000256" key="1">
    <source>
        <dbReference type="ARBA" id="ARBA00000085"/>
    </source>
</evidence>
<evidence type="ECO:0000256" key="8">
    <source>
        <dbReference type="ARBA" id="ARBA00023012"/>
    </source>
</evidence>
<keyword evidence="13" id="KW-1185">Reference proteome</keyword>
<dbReference type="GO" id="GO:0005886">
    <property type="term" value="C:plasma membrane"/>
    <property type="evidence" value="ECO:0007669"/>
    <property type="project" value="TreeGrafter"/>
</dbReference>
<keyword evidence="4" id="KW-0808">Transferase</keyword>
<dbReference type="HOGENOM" id="CLU_1426087_0_0_11"/>
<evidence type="ECO:0000256" key="7">
    <source>
        <dbReference type="ARBA" id="ARBA00022989"/>
    </source>
</evidence>
<dbReference type="Proteomes" id="UP000001937">
    <property type="component" value="Chromosome"/>
</dbReference>
<name>Q2J4I5_FRACC</name>
<comment type="catalytic activity">
    <reaction evidence="1">
        <text>ATP + protein L-histidine = ADP + protein N-phospho-L-histidine.</text>
        <dbReference type="EC" id="2.7.13.3"/>
    </reaction>
</comment>
<dbReference type="KEGG" id="fra:Francci3_4461"/>
<dbReference type="PANTHER" id="PTHR45436:SF5">
    <property type="entry name" value="SENSOR HISTIDINE KINASE TRCS"/>
    <property type="match status" value="1"/>
</dbReference>
<dbReference type="eggNOG" id="COG2972">
    <property type="taxonomic scope" value="Bacteria"/>
</dbReference>
<evidence type="ECO:0000256" key="4">
    <source>
        <dbReference type="ARBA" id="ARBA00022679"/>
    </source>
</evidence>
<feature type="compositionally biased region" description="Pro residues" evidence="9">
    <location>
        <begin position="180"/>
        <end position="190"/>
    </location>
</feature>
<dbReference type="Gene3D" id="6.10.340.10">
    <property type="match status" value="1"/>
</dbReference>
<keyword evidence="10" id="KW-0472">Membrane</keyword>
<evidence type="ECO:0000256" key="9">
    <source>
        <dbReference type="SAM" id="MobiDB-lite"/>
    </source>
</evidence>
<dbReference type="AlphaFoldDB" id="Q2J4I5"/>
<dbReference type="SMART" id="SM00304">
    <property type="entry name" value="HAMP"/>
    <property type="match status" value="1"/>
</dbReference>
<dbReference type="InterPro" id="IPR003660">
    <property type="entry name" value="HAMP_dom"/>
</dbReference>
<feature type="transmembrane region" description="Helical" evidence="10">
    <location>
        <begin position="31"/>
        <end position="49"/>
    </location>
</feature>
<keyword evidence="5 10" id="KW-0812">Transmembrane</keyword>
<dbReference type="GO" id="GO:0000160">
    <property type="term" value="P:phosphorelay signal transduction system"/>
    <property type="evidence" value="ECO:0007669"/>
    <property type="project" value="UniProtKB-KW"/>
</dbReference>
<evidence type="ECO:0000256" key="10">
    <source>
        <dbReference type="SAM" id="Phobius"/>
    </source>
</evidence>
<evidence type="ECO:0000256" key="3">
    <source>
        <dbReference type="ARBA" id="ARBA00022553"/>
    </source>
</evidence>
<evidence type="ECO:0000259" key="11">
    <source>
        <dbReference type="PROSITE" id="PS50885"/>
    </source>
</evidence>
<dbReference type="InterPro" id="IPR050428">
    <property type="entry name" value="TCS_sensor_his_kinase"/>
</dbReference>
<dbReference type="PROSITE" id="PS50885">
    <property type="entry name" value="HAMP"/>
    <property type="match status" value="1"/>
</dbReference>
<dbReference type="EMBL" id="CP000249">
    <property type="protein sequence ID" value="ABD13807.1"/>
    <property type="molecule type" value="Genomic_DNA"/>
</dbReference>
<evidence type="ECO:0000256" key="5">
    <source>
        <dbReference type="ARBA" id="ARBA00022692"/>
    </source>
</evidence>